<dbReference type="InterPro" id="IPR042178">
    <property type="entry name" value="Serpin_sf_1"/>
</dbReference>
<gene>
    <name evidence="12" type="primary">LOC106747753</name>
</gene>
<feature type="domain" description="Serpin" evidence="10">
    <location>
        <begin position="67"/>
        <end position="428"/>
    </location>
</feature>
<dbReference type="Gene3D" id="3.30.497.10">
    <property type="entry name" value="Antithrombin, subunit I, domain 2"/>
    <property type="match status" value="2"/>
</dbReference>
<keyword evidence="5 9" id="KW-0732">Signal</keyword>
<evidence type="ECO:0000256" key="4">
    <source>
        <dbReference type="ARBA" id="ARBA00022690"/>
    </source>
</evidence>
<feature type="chain" id="PRO_5027843549" evidence="9">
    <location>
        <begin position="26"/>
        <end position="840"/>
    </location>
</feature>
<evidence type="ECO:0000256" key="6">
    <source>
        <dbReference type="ARBA" id="ARBA00022900"/>
    </source>
</evidence>
<dbReference type="PROSITE" id="PS00284">
    <property type="entry name" value="SERPIN"/>
    <property type="match status" value="2"/>
</dbReference>
<evidence type="ECO:0000313" key="12">
    <source>
        <dbReference type="RefSeq" id="XP_014481109.1"/>
    </source>
</evidence>
<dbReference type="KEGG" id="dqu:106747753"/>
<dbReference type="InterPro" id="IPR036186">
    <property type="entry name" value="Serpin_sf"/>
</dbReference>
<organism evidence="11 12">
    <name type="scientific">Dinoponera quadriceps</name>
    <name type="common">South American ant</name>
    <dbReference type="NCBI Taxonomy" id="609295"/>
    <lineage>
        <taxon>Eukaryota</taxon>
        <taxon>Metazoa</taxon>
        <taxon>Ecdysozoa</taxon>
        <taxon>Arthropoda</taxon>
        <taxon>Hexapoda</taxon>
        <taxon>Insecta</taxon>
        <taxon>Pterygota</taxon>
        <taxon>Neoptera</taxon>
        <taxon>Endopterygota</taxon>
        <taxon>Hymenoptera</taxon>
        <taxon>Apocrita</taxon>
        <taxon>Aculeata</taxon>
        <taxon>Formicoidea</taxon>
        <taxon>Formicidae</taxon>
        <taxon>Ponerinae</taxon>
        <taxon>Ponerini</taxon>
        <taxon>Dinoponera</taxon>
    </lineage>
</organism>
<keyword evidence="6" id="KW-0722">Serine protease inhibitor</keyword>
<dbReference type="SUPFAM" id="SSF56574">
    <property type="entry name" value="Serpins"/>
    <property type="match status" value="2"/>
</dbReference>
<dbReference type="InterPro" id="IPR042185">
    <property type="entry name" value="Serpin_sf_2"/>
</dbReference>
<evidence type="ECO:0000256" key="9">
    <source>
        <dbReference type="SAM" id="SignalP"/>
    </source>
</evidence>
<name>A0A6P3XSR9_DINQU</name>
<reference evidence="12" key="1">
    <citation type="submission" date="2025-08" db="UniProtKB">
        <authorList>
            <consortium name="RefSeq"/>
        </authorList>
    </citation>
    <scope>IDENTIFICATION</scope>
</reference>
<evidence type="ECO:0000256" key="7">
    <source>
        <dbReference type="ARBA" id="ARBA00023180"/>
    </source>
</evidence>
<feature type="domain" description="Serpin" evidence="10">
    <location>
        <begin position="472"/>
        <end position="832"/>
    </location>
</feature>
<keyword evidence="7" id="KW-0325">Glycoprotein</keyword>
<evidence type="ECO:0000313" key="11">
    <source>
        <dbReference type="Proteomes" id="UP000515204"/>
    </source>
</evidence>
<dbReference type="FunFam" id="2.30.39.10:FF:000030">
    <property type="entry name" value="Serpin 2"/>
    <property type="match status" value="1"/>
</dbReference>
<comment type="subcellular location">
    <subcellularLocation>
        <location evidence="1">Secreted</location>
    </subcellularLocation>
</comment>
<keyword evidence="3" id="KW-0964">Secreted</keyword>
<dbReference type="InterPro" id="IPR000215">
    <property type="entry name" value="Serpin_fam"/>
</dbReference>
<dbReference type="Pfam" id="PF00079">
    <property type="entry name" value="Serpin"/>
    <property type="match status" value="2"/>
</dbReference>
<dbReference type="OrthoDB" id="671595at2759"/>
<dbReference type="GO" id="GO:0004867">
    <property type="term" value="F:serine-type endopeptidase inhibitor activity"/>
    <property type="evidence" value="ECO:0007669"/>
    <property type="project" value="UniProtKB-KW"/>
</dbReference>
<proteinExistence type="inferred from homology"/>
<keyword evidence="4" id="KW-0646">Protease inhibitor</keyword>
<dbReference type="PANTHER" id="PTHR11461:SF357">
    <property type="entry name" value="SERINE PROTEASE INHIBITOR 27A"/>
    <property type="match status" value="1"/>
</dbReference>
<evidence type="ECO:0000256" key="1">
    <source>
        <dbReference type="ARBA" id="ARBA00004613"/>
    </source>
</evidence>
<evidence type="ECO:0000256" key="3">
    <source>
        <dbReference type="ARBA" id="ARBA00022525"/>
    </source>
</evidence>
<dbReference type="AlphaFoldDB" id="A0A6P3XSR9"/>
<evidence type="ECO:0000256" key="8">
    <source>
        <dbReference type="RuleBase" id="RU000411"/>
    </source>
</evidence>
<dbReference type="Gene3D" id="2.30.39.10">
    <property type="entry name" value="Alpha-1-antitrypsin, domain 1"/>
    <property type="match status" value="2"/>
</dbReference>
<dbReference type="SMART" id="SM00093">
    <property type="entry name" value="SERPIN"/>
    <property type="match status" value="2"/>
</dbReference>
<dbReference type="RefSeq" id="XP_014481109.1">
    <property type="nucleotide sequence ID" value="XM_014625623.1"/>
</dbReference>
<dbReference type="CDD" id="cd19578">
    <property type="entry name" value="serpinK_insect_SRPN2-like"/>
    <property type="match status" value="1"/>
</dbReference>
<sequence>MRLQLGYLLCLCSVVVFLTREGTYAMPQRAAKTNVSQSLNPVTAQSHSDDDEDFVPYQGERFTTFDWMLFKSLSKTNPSNVLISPISIKLALVLLYEGAQEQTAQELANVMQLPVNLLATRERFTNILKSLQTPSPAYTLNIGSRIYIDNNVLLRQRYAATVKTFYNTNVFSTDMLDVHALATKVNSWINNITDGHIENMINDEKSLKDTVMLIANGMFFKGAWRRQYFAAEKTRVSKFYINANDHVNVPFMHSVGRFYCGESAKLGAKILRIPYDGSKFAMYILLPHTLTGVDHVLDEIDPFTLGREMWAMQDLPLNIWIPKFKFEFTSHLERTLRALGIHDIFDNTALLTGIAKTKRGAKHLQVSDVLHKTGIEVNENGTIAFAATEIQIGNKIEEGTFNANHPFVFYIEDETTGTILFVGVVRNPLDAPGTTAQVETESRFGSQDHTNTTRPVVPVAISAEERYNFFNIDLLQRINENIDGNVILSPSSAKVALMSLVEGTGGRTRQELLSALRLPPEEHAIRRTARLTLALLKNSRNGTEIDVATSLWTNPNLSASEYYKTALQQHYDTNVQQLNFADANGAAQTINNWVRETTRNNINTIVQPGTLDPDTQLLLTSALYFKGRWLKSFDRDSTHMRCFYVPQHGCRNVSMMENNSKYRYAYIGSLDAEVAELPYSDGRTSMLIFLPAHEQSDPYLQILTKDLSYVPMKTLLASLMETEMLLSIPRFSIESKLDLRSPLMRMGVLDIFRAAANFTGIAHNNYMRIGNIMQNAKIEVDEEGTIAAAVTELTIIPLMGMGQNFIANRPFIFAIVDVPTGETLFAGRLMDPIMRSSSST</sequence>
<dbReference type="InterPro" id="IPR023796">
    <property type="entry name" value="Serpin_dom"/>
</dbReference>
<evidence type="ECO:0000256" key="5">
    <source>
        <dbReference type="ARBA" id="ARBA00022729"/>
    </source>
</evidence>
<protein>
    <submittedName>
        <fullName evidence="12">Uncharacterized protein LOC106747753</fullName>
    </submittedName>
</protein>
<dbReference type="PANTHER" id="PTHR11461">
    <property type="entry name" value="SERINE PROTEASE INHIBITOR, SERPIN"/>
    <property type="match status" value="1"/>
</dbReference>
<keyword evidence="11" id="KW-1185">Reference proteome</keyword>
<dbReference type="CDD" id="cd19600">
    <property type="entry name" value="serpin11-like_insects"/>
    <property type="match status" value="1"/>
</dbReference>
<comment type="similarity">
    <text evidence="2 8">Belongs to the serpin family.</text>
</comment>
<accession>A0A6P3XSR9</accession>
<dbReference type="GeneID" id="106747753"/>
<feature type="signal peptide" evidence="9">
    <location>
        <begin position="1"/>
        <end position="25"/>
    </location>
</feature>
<dbReference type="InterPro" id="IPR023795">
    <property type="entry name" value="Serpin_CS"/>
</dbReference>
<dbReference type="GO" id="GO:0005615">
    <property type="term" value="C:extracellular space"/>
    <property type="evidence" value="ECO:0007669"/>
    <property type="project" value="InterPro"/>
</dbReference>
<dbReference type="Proteomes" id="UP000515204">
    <property type="component" value="Unplaced"/>
</dbReference>
<evidence type="ECO:0000259" key="10">
    <source>
        <dbReference type="SMART" id="SM00093"/>
    </source>
</evidence>
<evidence type="ECO:0000256" key="2">
    <source>
        <dbReference type="ARBA" id="ARBA00009500"/>
    </source>
</evidence>